<dbReference type="PANTHER" id="PTHR44196">
    <property type="entry name" value="DEHYDROGENASE/REDUCTASE SDR FAMILY MEMBER 7B"/>
    <property type="match status" value="1"/>
</dbReference>
<dbReference type="EC" id="1.3.1.87" evidence="4"/>
<dbReference type="PANTHER" id="PTHR44196:SF1">
    <property type="entry name" value="DEHYDROGENASE_REDUCTASE SDR FAMILY MEMBER 7B"/>
    <property type="match status" value="1"/>
</dbReference>
<keyword evidence="5" id="KW-1185">Reference proteome</keyword>
<evidence type="ECO:0000256" key="3">
    <source>
        <dbReference type="RuleBase" id="RU000363"/>
    </source>
</evidence>
<dbReference type="InterPro" id="IPR036291">
    <property type="entry name" value="NAD(P)-bd_dom_sf"/>
</dbReference>
<dbReference type="GO" id="GO:0018498">
    <property type="term" value="F:2,3-dihydroxy-2,3-dihydro-phenylpropionate dehydrogenase activity"/>
    <property type="evidence" value="ECO:0007669"/>
    <property type="project" value="UniProtKB-EC"/>
</dbReference>
<evidence type="ECO:0000256" key="2">
    <source>
        <dbReference type="ARBA" id="ARBA00023002"/>
    </source>
</evidence>
<dbReference type="EMBL" id="CP104013">
    <property type="protein sequence ID" value="UYP47546.1"/>
    <property type="molecule type" value="Genomic_DNA"/>
</dbReference>
<dbReference type="Gene3D" id="3.40.50.720">
    <property type="entry name" value="NAD(P)-binding Rossmann-like Domain"/>
    <property type="match status" value="1"/>
</dbReference>
<sequence length="275" mass="29863">MKNETALITGSTSGIGKKLAEFFLKEGCQVAICSRSEEKLAPTLAEFKNIYGDRVIGLICDVTKPEDLNKIVSETVQTFGSLRILVANAGINLSYGPFDHMPSEMVLDNAKSVIGVNLFGVLNSVAAVMPQMKKQRYGRIITLSGGGADRPLTHMTIYSASKGGVVAFSKCFAEELKEKEMDIKINIFQPGMLKTGLTSKVEAVPDWRSSEDVLKETATAMDFMGGDINESVSKVLPYVLPSCTKNGTVFRGFSLFKLITGAMKLQKAIKKKNNS</sequence>
<proteinExistence type="inferred from homology"/>
<comment type="similarity">
    <text evidence="1 3">Belongs to the short-chain dehydrogenases/reductases (SDR) family.</text>
</comment>
<name>A0ABY6HVJ1_9ARCH</name>
<evidence type="ECO:0000313" key="4">
    <source>
        <dbReference type="EMBL" id="UYP47546.1"/>
    </source>
</evidence>
<dbReference type="Pfam" id="PF00106">
    <property type="entry name" value="adh_short"/>
    <property type="match status" value="1"/>
</dbReference>
<reference evidence="4" key="1">
    <citation type="submission" date="2022-09" db="EMBL/GenBank/DDBJ databases">
        <title>Actin cytoskeleton and complex cell architecture in an #Asgard archaeon.</title>
        <authorList>
            <person name="Ponce Toledo R.I."/>
            <person name="Schleper C."/>
            <person name="Rodrigues Oliveira T."/>
            <person name="Wollweber F."/>
            <person name="Xu J."/>
            <person name="Rittmann S."/>
            <person name="Klingl A."/>
            <person name="Pilhofer M."/>
        </authorList>
    </citation>
    <scope>NUCLEOTIDE SEQUENCE</scope>
    <source>
        <strain evidence="4">B-35</strain>
    </source>
</reference>
<dbReference type="CDD" id="cd05233">
    <property type="entry name" value="SDR_c"/>
    <property type="match status" value="1"/>
</dbReference>
<keyword evidence="2 4" id="KW-0560">Oxidoreductase</keyword>
<dbReference type="SUPFAM" id="SSF51735">
    <property type="entry name" value="NAD(P)-binding Rossmann-fold domains"/>
    <property type="match status" value="1"/>
</dbReference>
<evidence type="ECO:0000313" key="5">
    <source>
        <dbReference type="Proteomes" id="UP001208689"/>
    </source>
</evidence>
<accession>A0ABY6HVJ1</accession>
<organism evidence="4 5">
    <name type="scientific">Candidatus Lokiarchaeum ossiferum</name>
    <dbReference type="NCBI Taxonomy" id="2951803"/>
    <lineage>
        <taxon>Archaea</taxon>
        <taxon>Promethearchaeati</taxon>
        <taxon>Promethearchaeota</taxon>
        <taxon>Promethearchaeia</taxon>
        <taxon>Promethearchaeales</taxon>
        <taxon>Promethearchaeaceae</taxon>
        <taxon>Candidatus Lokiarchaeum</taxon>
    </lineage>
</organism>
<dbReference type="PRINTS" id="PR00080">
    <property type="entry name" value="SDRFAMILY"/>
</dbReference>
<dbReference type="Proteomes" id="UP001208689">
    <property type="component" value="Chromosome"/>
</dbReference>
<evidence type="ECO:0000256" key="1">
    <source>
        <dbReference type="ARBA" id="ARBA00006484"/>
    </source>
</evidence>
<dbReference type="InterPro" id="IPR002347">
    <property type="entry name" value="SDR_fam"/>
</dbReference>
<gene>
    <name evidence="4" type="ORF">NEF87_003831</name>
</gene>
<protein>
    <submittedName>
        <fullName evidence="4">3-phenylpropionate-dihydrodiol/cinnamic acid-dihydrodiol dehydrogenase</fullName>
        <ecNumber evidence="4">1.3.1.87</ecNumber>
    </submittedName>
</protein>
<dbReference type="PRINTS" id="PR00081">
    <property type="entry name" value="GDHRDH"/>
</dbReference>